<comment type="caution">
    <text evidence="1">The sequence shown here is derived from an EMBL/GenBank/DDBJ whole genome shotgun (WGS) entry which is preliminary data.</text>
</comment>
<organism evidence="1 2">
    <name type="scientific">Pyropia yezoensis</name>
    <name type="common">Susabi-nori</name>
    <name type="synonym">Porphyra yezoensis</name>
    <dbReference type="NCBI Taxonomy" id="2788"/>
    <lineage>
        <taxon>Eukaryota</taxon>
        <taxon>Rhodophyta</taxon>
        <taxon>Bangiophyceae</taxon>
        <taxon>Bangiales</taxon>
        <taxon>Bangiaceae</taxon>
        <taxon>Pyropia</taxon>
    </lineage>
</organism>
<proteinExistence type="predicted"/>
<evidence type="ECO:0000313" key="2">
    <source>
        <dbReference type="Proteomes" id="UP000798662"/>
    </source>
</evidence>
<reference evidence="1" key="1">
    <citation type="submission" date="2019-11" db="EMBL/GenBank/DDBJ databases">
        <title>Nori genome reveals adaptations in red seaweeds to the harsh intertidal environment.</title>
        <authorList>
            <person name="Wang D."/>
            <person name="Mao Y."/>
        </authorList>
    </citation>
    <scope>NUCLEOTIDE SEQUENCE</scope>
    <source>
        <tissue evidence="1">Gametophyte</tissue>
    </source>
</reference>
<accession>A0ACC3CH02</accession>
<gene>
    <name evidence="1" type="ORF">I4F81_011935</name>
</gene>
<name>A0ACC3CH02_PYRYE</name>
<keyword evidence="2" id="KW-1185">Reference proteome</keyword>
<dbReference type="Proteomes" id="UP000798662">
    <property type="component" value="Chromosome 3"/>
</dbReference>
<dbReference type="EMBL" id="CM020620">
    <property type="protein sequence ID" value="KAK1869459.1"/>
    <property type="molecule type" value="Genomic_DNA"/>
</dbReference>
<evidence type="ECO:0000313" key="1">
    <source>
        <dbReference type="EMBL" id="KAK1869459.1"/>
    </source>
</evidence>
<protein>
    <submittedName>
        <fullName evidence="1">Uncharacterized protein</fullName>
    </submittedName>
</protein>
<sequence length="1036" mass="100219">MAEPPRNPKFLLCDRGTLGGGVAWCGCVGRRVAIAAGNGRAEEARQGSAPPPPSPLPSTSFSSIPTPAFLPGPWWTVPPSGMAGAFVLPPPAVDRAAAGRVGRRRPPTGARFPRCRVASGRAGVPPPPPPPPPRPRRRSPPPPPSATVSSSSPPVGAPRAAAAAVRRAAARGAIGILDDPPPPPPPPPTARHTSSAVVAAAAAGAAGAANPVAAATPPDLSHLPPEGVVTVALAALAAASAAATAAAAAADGEPPSPPATPSHRQVAAAAAATLRACCTVDHPVQRPAGGPLWAALVGPLPPPPPPPPPVAGVTPGTMPSAAAAAAAPPRPPPLAGAAAPVAGRRWVATAAALRRAAGLAGQAVVPAAGGTRRDRRRACVVTAGEGLRVAWLLTAGGGGWRIGAWATTRVAAAHDASITAVALHPTAGGGGRYLLSASLDGRLAVYDLAAPPAAAPSSPGGGGWGGAAVGGGGGGATLGEGHPTHPPVGVTTNLGLPPPPAVAPASVLGGPPPPRWARRAGGRGRRPASPPRHYAPGTARRHAAVPSAAAVEAPTPDAPVGVTAVGWYPPDAGLFVTLDGAGVLKAWDTATLLPAAAVATPPPGRAAAFAAALGGRPDLVAVAGGGGGAGQLVLVDLTAGGVAGVLGGEAAAAAASGGGGASAGGPRRPGPPGLGALAWSPTHPHMVAAASAGGGVVRLFDVRRSGDSAVVGVLDGRRVARGLGGGGDAPIADPVVDDRGDDGDGGGWAAGPPLGLAATVGEAPTGGGARRKRRRRLSAGAVGGAADPAGVADVAWSGDGRWLFTRGPGGLAKWDPLSSHRLPPAAGWAALGGCTGGGAGGRGGMVVAADGETLYVADGPEVAVVDAPTGAAVGRLAGHWGATTAAGGAELWPAPDARSCCDGRAIGERTRGGLACEASVPRRLLPSIGGVAAAAVMETAGGGGYRLPGGDTRVATLPCGAPRRRQLGREWAGVGGGCGPPVPFMSLVPAAGTACTHRRRLHGGAQLPWGAVAAPLADDLWGKATRGTRLVLARRG</sequence>